<proteinExistence type="predicted"/>
<organism evidence="2 3">
    <name type="scientific">Cyclostephanos tholiformis</name>
    <dbReference type="NCBI Taxonomy" id="382380"/>
    <lineage>
        <taxon>Eukaryota</taxon>
        <taxon>Sar</taxon>
        <taxon>Stramenopiles</taxon>
        <taxon>Ochrophyta</taxon>
        <taxon>Bacillariophyta</taxon>
        <taxon>Coscinodiscophyceae</taxon>
        <taxon>Thalassiosirophycidae</taxon>
        <taxon>Stephanodiscales</taxon>
        <taxon>Stephanodiscaceae</taxon>
        <taxon>Cyclostephanos</taxon>
    </lineage>
</organism>
<reference evidence="2 3" key="1">
    <citation type="submission" date="2024-10" db="EMBL/GenBank/DDBJ databases">
        <title>Updated reference genomes for cyclostephanoid diatoms.</title>
        <authorList>
            <person name="Roberts W.R."/>
            <person name="Alverson A.J."/>
        </authorList>
    </citation>
    <scope>NUCLEOTIDE SEQUENCE [LARGE SCALE GENOMIC DNA]</scope>
    <source>
        <strain evidence="2 3">AJA228-03</strain>
    </source>
</reference>
<evidence type="ECO:0000313" key="2">
    <source>
        <dbReference type="EMBL" id="KAL3815241.1"/>
    </source>
</evidence>
<dbReference type="EMBL" id="JALLPB020000210">
    <property type="protein sequence ID" value="KAL3815241.1"/>
    <property type="molecule type" value="Genomic_DNA"/>
</dbReference>
<gene>
    <name evidence="2" type="ORF">ACHAXA_002290</name>
</gene>
<keyword evidence="1" id="KW-0732">Signal</keyword>
<dbReference type="Proteomes" id="UP001530377">
    <property type="component" value="Unassembled WGS sequence"/>
</dbReference>
<accession>A0ABD3RT51</accession>
<feature type="signal peptide" evidence="1">
    <location>
        <begin position="1"/>
        <end position="19"/>
    </location>
</feature>
<comment type="caution">
    <text evidence="2">The sequence shown here is derived from an EMBL/GenBank/DDBJ whole genome shotgun (WGS) entry which is preliminary data.</text>
</comment>
<keyword evidence="3" id="KW-1185">Reference proteome</keyword>
<feature type="chain" id="PRO_5044834778" evidence="1">
    <location>
        <begin position="20"/>
        <end position="435"/>
    </location>
</feature>
<name>A0ABD3RT51_9STRA</name>
<protein>
    <submittedName>
        <fullName evidence="2">Uncharacterized protein</fullName>
    </submittedName>
</protein>
<dbReference type="AlphaFoldDB" id="A0ABD3RT51"/>
<evidence type="ECO:0000313" key="3">
    <source>
        <dbReference type="Proteomes" id="UP001530377"/>
    </source>
</evidence>
<evidence type="ECO:0000256" key="1">
    <source>
        <dbReference type="SAM" id="SignalP"/>
    </source>
</evidence>
<sequence length="435" mass="49517">MTFRRCRMYLVFMLASANAFVDRRSAYPPTVFRLSDSKLAGLSLYTAGSNYSESVVERLYSSELDSAYEWLARDRFLNEPEKKAEIRWLHPNTTIADSTTGYGDNDHVVVEKMPLYPLGAVHIPYSEENYTIINIEPKNVKMAMDLINGTWSNSLFCATLRARDTNRFASVGTIMQIIDTDDRSIVGARTWPGIEMPSLNRVIAICKAVGVADILSIDECDYKEDDYLIAKVSARVDDHREMTEGEGDHLLSIARHMIDDYQTVRSIYINSQSLASNELPPFARSAVKTLPTFDENVTHNAAKFWNLVETWQMLCNTIRQSKRSKLQSIVNELSVTIAMKAKGPLELPVKRQNLPLIVQKQLEDIEQSASRDFIELGMEPVLDFQEILNIKSHMDRVQKLASMIRRERSRLEAKESLIRAFLDKELGEDNLAAFD</sequence>